<comment type="caution">
    <text evidence="1">The sequence shown here is derived from an EMBL/GenBank/DDBJ whole genome shotgun (WGS) entry which is preliminary data.</text>
</comment>
<evidence type="ECO:0000313" key="2">
    <source>
        <dbReference type="Proteomes" id="UP000542695"/>
    </source>
</evidence>
<protein>
    <submittedName>
        <fullName evidence="1">Capsular biosynthesis protein</fullName>
    </submittedName>
</protein>
<dbReference type="Gene3D" id="3.40.50.1000">
    <property type="entry name" value="HAD superfamily/HAD-like"/>
    <property type="match status" value="1"/>
</dbReference>
<evidence type="ECO:0000313" key="1">
    <source>
        <dbReference type="EMBL" id="NWC84182.1"/>
    </source>
</evidence>
<reference evidence="1 2" key="1">
    <citation type="submission" date="2020-04" db="EMBL/GenBank/DDBJ databases">
        <title>Molecular characterization of pseudomonads from Agaricus bisporus reveal novel blotch 2 pathogens in Western Europe.</title>
        <authorList>
            <person name="Taparia T."/>
            <person name="Krijger M."/>
            <person name="Haynes E."/>
            <person name="Elpinstone J.G."/>
            <person name="Noble R."/>
            <person name="Van Der Wolf J."/>
        </authorList>
    </citation>
    <scope>NUCLEOTIDE SEQUENCE [LARGE SCALE GENOMIC DNA]</scope>
    <source>
        <strain evidence="1 2">P7765</strain>
    </source>
</reference>
<sequence length="123" mass="14193">MKRIIMDLDETICSTEKGDYLNAVPNLPVIQKIREYHSNGFEIVISTSRNMRTYSGNIGKITANTLPIIISWLAKHEVPYDEIYVGKPWCGHDGFYVDDKAIRPDEFVHFDYNKIREVTGAKR</sequence>
<proteinExistence type="predicted"/>
<accession>A0A7Y8D3X4</accession>
<gene>
    <name evidence="1" type="ORF">HX798_28440</name>
</gene>
<dbReference type="EMBL" id="JACARV010000129">
    <property type="protein sequence ID" value="NWC84182.1"/>
    <property type="molecule type" value="Genomic_DNA"/>
</dbReference>
<dbReference type="InterPro" id="IPR023214">
    <property type="entry name" value="HAD_sf"/>
</dbReference>
<dbReference type="Proteomes" id="UP000542695">
    <property type="component" value="Unassembled WGS sequence"/>
</dbReference>
<dbReference type="NCBIfam" id="TIGR01689">
    <property type="entry name" value="EcbF-BcbF"/>
    <property type="match status" value="1"/>
</dbReference>
<dbReference type="InterPro" id="IPR036412">
    <property type="entry name" value="HAD-like_sf"/>
</dbReference>
<organism evidence="1 2">
    <name type="scientific">Pseudomonas putida</name>
    <name type="common">Arthrobacter siderocapsulatus</name>
    <dbReference type="NCBI Taxonomy" id="303"/>
    <lineage>
        <taxon>Bacteria</taxon>
        <taxon>Pseudomonadati</taxon>
        <taxon>Pseudomonadota</taxon>
        <taxon>Gammaproteobacteria</taxon>
        <taxon>Pseudomonadales</taxon>
        <taxon>Pseudomonadaceae</taxon>
        <taxon>Pseudomonas</taxon>
    </lineage>
</organism>
<dbReference type="AlphaFoldDB" id="A0A7Y8D3X4"/>
<name>A0A7Y8D3X4_PSEPU</name>
<dbReference type="SUPFAM" id="SSF56784">
    <property type="entry name" value="HAD-like"/>
    <property type="match status" value="1"/>
</dbReference>
<dbReference type="InterPro" id="IPR010039">
    <property type="entry name" value="EcbF_BcbF"/>
</dbReference>
<dbReference type="RefSeq" id="WP_177011343.1">
    <property type="nucleotide sequence ID" value="NZ_JACARV010000129.1"/>
</dbReference>